<dbReference type="AlphaFoldDB" id="A0A6G4VDR1"/>
<accession>A0A6G4VDR1</accession>
<proteinExistence type="predicted"/>
<feature type="non-terminal residue" evidence="1">
    <location>
        <position position="1"/>
    </location>
</feature>
<gene>
    <name evidence="1" type="ORF">G5C60_32030</name>
</gene>
<name>A0A6G4VDR1_9ACTN</name>
<dbReference type="Proteomes" id="UP000472335">
    <property type="component" value="Unassembled WGS sequence"/>
</dbReference>
<reference evidence="1 2" key="1">
    <citation type="submission" date="2020-02" db="EMBL/GenBank/DDBJ databases">
        <title>Whole-genome analyses of novel actinobacteria.</title>
        <authorList>
            <person name="Sahin N."/>
            <person name="Gencbay T."/>
        </authorList>
    </citation>
    <scope>NUCLEOTIDE SEQUENCE [LARGE SCALE GENOMIC DNA]</scope>
    <source>
        <strain evidence="1 2">HC44</strain>
    </source>
</reference>
<keyword evidence="2" id="KW-1185">Reference proteome</keyword>
<dbReference type="EMBL" id="JAAKZY010000128">
    <property type="protein sequence ID" value="NGO12111.1"/>
    <property type="molecule type" value="Genomic_DNA"/>
</dbReference>
<evidence type="ECO:0000313" key="2">
    <source>
        <dbReference type="Proteomes" id="UP000472335"/>
    </source>
</evidence>
<protein>
    <submittedName>
        <fullName evidence="1">Dihydrodipicolinate synthase family protein</fullName>
    </submittedName>
</protein>
<organism evidence="1 2">
    <name type="scientific">Streptomyces scabichelini</name>
    <dbReference type="NCBI Taxonomy" id="2711217"/>
    <lineage>
        <taxon>Bacteria</taxon>
        <taxon>Bacillati</taxon>
        <taxon>Actinomycetota</taxon>
        <taxon>Actinomycetes</taxon>
        <taxon>Kitasatosporales</taxon>
        <taxon>Streptomycetaceae</taxon>
        <taxon>Streptomyces</taxon>
    </lineage>
</organism>
<comment type="caution">
    <text evidence="1">The sequence shown here is derived from an EMBL/GenBank/DDBJ whole genome shotgun (WGS) entry which is preliminary data.</text>
</comment>
<sequence length="65" mass="6980">FFARHIAPLQARGLSNPALDKFLATVGGWADIGVTLRWPASSAPLDAVEPARADARRLLPELFPA</sequence>
<evidence type="ECO:0000313" key="1">
    <source>
        <dbReference type="EMBL" id="NGO12111.1"/>
    </source>
</evidence>